<dbReference type="InterPro" id="IPR036388">
    <property type="entry name" value="WH-like_DNA-bd_sf"/>
</dbReference>
<accession>A0A4R2RC12</accession>
<keyword evidence="3" id="KW-0731">Sigma factor</keyword>
<dbReference type="GO" id="GO:0003677">
    <property type="term" value="F:DNA binding"/>
    <property type="evidence" value="ECO:0007669"/>
    <property type="project" value="UniProtKB-KW"/>
</dbReference>
<dbReference type="EMBL" id="SLXQ01000001">
    <property type="protein sequence ID" value="TCP56965.1"/>
    <property type="molecule type" value="Genomic_DNA"/>
</dbReference>
<evidence type="ECO:0000256" key="4">
    <source>
        <dbReference type="ARBA" id="ARBA00023125"/>
    </source>
</evidence>
<reference evidence="8 9" key="1">
    <citation type="submission" date="2019-03" db="EMBL/GenBank/DDBJ databases">
        <title>Genomic Encyclopedia of Type Strains, Phase IV (KMG-IV): sequencing the most valuable type-strain genomes for metagenomic binning, comparative biology and taxonomic classification.</title>
        <authorList>
            <person name="Goeker M."/>
        </authorList>
    </citation>
    <scope>NUCLEOTIDE SEQUENCE [LARGE SCALE GENOMIC DNA]</scope>
    <source>
        <strain evidence="8 9">DSM 45765</strain>
    </source>
</reference>
<organism evidence="8 9">
    <name type="scientific">Tamaricihabitans halophyticus</name>
    <dbReference type="NCBI Taxonomy" id="1262583"/>
    <lineage>
        <taxon>Bacteria</taxon>
        <taxon>Bacillati</taxon>
        <taxon>Actinomycetota</taxon>
        <taxon>Actinomycetes</taxon>
        <taxon>Pseudonocardiales</taxon>
        <taxon>Pseudonocardiaceae</taxon>
        <taxon>Tamaricihabitans</taxon>
    </lineage>
</organism>
<gene>
    <name evidence="8" type="ORF">EV191_101914</name>
</gene>
<name>A0A4R2RC12_9PSEU</name>
<dbReference type="Pfam" id="PF04542">
    <property type="entry name" value="Sigma70_r2"/>
    <property type="match status" value="1"/>
</dbReference>
<dbReference type="SUPFAM" id="SSF88946">
    <property type="entry name" value="Sigma2 domain of RNA polymerase sigma factors"/>
    <property type="match status" value="1"/>
</dbReference>
<comment type="caution">
    <text evidence="8">The sequence shown here is derived from an EMBL/GenBank/DDBJ whole genome shotgun (WGS) entry which is preliminary data.</text>
</comment>
<dbReference type="AlphaFoldDB" id="A0A4R2RC12"/>
<evidence type="ECO:0000259" key="6">
    <source>
        <dbReference type="Pfam" id="PF04542"/>
    </source>
</evidence>
<dbReference type="GO" id="GO:0006352">
    <property type="term" value="P:DNA-templated transcription initiation"/>
    <property type="evidence" value="ECO:0007669"/>
    <property type="project" value="InterPro"/>
</dbReference>
<comment type="similarity">
    <text evidence="1">Belongs to the sigma-70 factor family. ECF subfamily.</text>
</comment>
<dbReference type="PANTHER" id="PTHR43133">
    <property type="entry name" value="RNA POLYMERASE ECF-TYPE SIGMA FACTO"/>
    <property type="match status" value="1"/>
</dbReference>
<sequence>MRDSRDLPKAALTTAVLEPTREELSDDIIPDSELAERTANGESSAFSALHERYFGPICRMAMRMLGDQAEAEDITQEVFLIAWRRIGDLDEPGAIGGWLYRVARRRCLLAIRLARRQQMATADDLSGGHPVAAARSVDPVARAEIEACARDLERELAELTRQQQAVWLLVEVDGFSYVEVAQALGLSQQAVRSTMTRIRTQLAKSMRAWR</sequence>
<dbReference type="InterPro" id="IPR007627">
    <property type="entry name" value="RNA_pol_sigma70_r2"/>
</dbReference>
<dbReference type="Gene3D" id="1.10.1740.10">
    <property type="match status" value="1"/>
</dbReference>
<dbReference type="InterPro" id="IPR013249">
    <property type="entry name" value="RNA_pol_sigma70_r4_t2"/>
</dbReference>
<dbReference type="InterPro" id="IPR013325">
    <property type="entry name" value="RNA_pol_sigma_r2"/>
</dbReference>
<protein>
    <submittedName>
        <fullName evidence="8">RNA polymerase sigma-70 factor (ECF subfamily)</fullName>
    </submittedName>
</protein>
<dbReference type="InterPro" id="IPR014284">
    <property type="entry name" value="RNA_pol_sigma-70_dom"/>
</dbReference>
<keyword evidence="2" id="KW-0805">Transcription regulation</keyword>
<dbReference type="Pfam" id="PF08281">
    <property type="entry name" value="Sigma70_r4_2"/>
    <property type="match status" value="1"/>
</dbReference>
<evidence type="ECO:0000259" key="7">
    <source>
        <dbReference type="Pfam" id="PF08281"/>
    </source>
</evidence>
<keyword evidence="4" id="KW-0238">DNA-binding</keyword>
<feature type="domain" description="RNA polymerase sigma-70 region 2" evidence="6">
    <location>
        <begin position="50"/>
        <end position="116"/>
    </location>
</feature>
<evidence type="ECO:0000256" key="3">
    <source>
        <dbReference type="ARBA" id="ARBA00023082"/>
    </source>
</evidence>
<dbReference type="Proteomes" id="UP000294911">
    <property type="component" value="Unassembled WGS sequence"/>
</dbReference>
<evidence type="ECO:0000256" key="1">
    <source>
        <dbReference type="ARBA" id="ARBA00010641"/>
    </source>
</evidence>
<evidence type="ECO:0000313" key="9">
    <source>
        <dbReference type="Proteomes" id="UP000294911"/>
    </source>
</evidence>
<feature type="domain" description="RNA polymerase sigma factor 70 region 4 type 2" evidence="7">
    <location>
        <begin position="150"/>
        <end position="202"/>
    </location>
</feature>
<keyword evidence="9" id="KW-1185">Reference proteome</keyword>
<dbReference type="InterPro" id="IPR013324">
    <property type="entry name" value="RNA_pol_sigma_r3/r4-like"/>
</dbReference>
<dbReference type="InterPro" id="IPR039425">
    <property type="entry name" value="RNA_pol_sigma-70-like"/>
</dbReference>
<evidence type="ECO:0000256" key="2">
    <source>
        <dbReference type="ARBA" id="ARBA00023015"/>
    </source>
</evidence>
<dbReference type="CDD" id="cd06171">
    <property type="entry name" value="Sigma70_r4"/>
    <property type="match status" value="1"/>
</dbReference>
<evidence type="ECO:0000313" key="8">
    <source>
        <dbReference type="EMBL" id="TCP56965.1"/>
    </source>
</evidence>
<keyword evidence="5" id="KW-0804">Transcription</keyword>
<proteinExistence type="inferred from homology"/>
<evidence type="ECO:0000256" key="5">
    <source>
        <dbReference type="ARBA" id="ARBA00023163"/>
    </source>
</evidence>
<dbReference type="NCBIfam" id="TIGR02937">
    <property type="entry name" value="sigma70-ECF"/>
    <property type="match status" value="1"/>
</dbReference>
<dbReference type="PANTHER" id="PTHR43133:SF8">
    <property type="entry name" value="RNA POLYMERASE SIGMA FACTOR HI_1459-RELATED"/>
    <property type="match status" value="1"/>
</dbReference>
<dbReference type="Gene3D" id="1.10.10.10">
    <property type="entry name" value="Winged helix-like DNA-binding domain superfamily/Winged helix DNA-binding domain"/>
    <property type="match status" value="1"/>
</dbReference>
<dbReference type="GO" id="GO:0016987">
    <property type="term" value="F:sigma factor activity"/>
    <property type="evidence" value="ECO:0007669"/>
    <property type="project" value="UniProtKB-KW"/>
</dbReference>
<dbReference type="SUPFAM" id="SSF88659">
    <property type="entry name" value="Sigma3 and sigma4 domains of RNA polymerase sigma factors"/>
    <property type="match status" value="1"/>
</dbReference>